<accession>A0A8T4ITZ7</accession>
<name>A0A8T4ITZ7_9ACTN</name>
<keyword evidence="2" id="KW-1185">Reference proteome</keyword>
<dbReference type="EMBL" id="JAGSMN010000411">
    <property type="protein sequence ID" value="MBR7674920.1"/>
    <property type="molecule type" value="Genomic_DNA"/>
</dbReference>
<evidence type="ECO:0000313" key="1">
    <source>
        <dbReference type="EMBL" id="MBR7674920.1"/>
    </source>
</evidence>
<reference evidence="1" key="1">
    <citation type="submission" date="2021-04" db="EMBL/GenBank/DDBJ databases">
        <title>Sequencing of actinobacteria type strains.</title>
        <authorList>
            <person name="Nguyen G.-S."/>
            <person name="Wentzel A."/>
        </authorList>
    </citation>
    <scope>NUCLEOTIDE SEQUENCE</scope>
    <source>
        <strain evidence="1">DSM 42095</strain>
    </source>
</reference>
<evidence type="ECO:0000313" key="2">
    <source>
        <dbReference type="Proteomes" id="UP000675554"/>
    </source>
</evidence>
<proteinExistence type="predicted"/>
<comment type="caution">
    <text evidence="1">The sequence shown here is derived from an EMBL/GenBank/DDBJ whole genome shotgun (WGS) entry which is preliminary data.</text>
</comment>
<protein>
    <submittedName>
        <fullName evidence="1">Uncharacterized protein</fullName>
    </submittedName>
</protein>
<gene>
    <name evidence="1" type="ORF">KDA82_18220</name>
</gene>
<dbReference type="AlphaFoldDB" id="A0A8T4ITZ7"/>
<sequence length="132" mass="14635">MKKGEPIYEQPTLSARGVYYRAGKGSEPELDALKLELPGGLSLFFSSGTDWTMQVDTTYNEQLPAWCYPPEHWSIRPLPGLDPTEPLGTCREVIERFNEIGEVTGTQLVYEEKTIAMVSGDDFTAFVSAPDG</sequence>
<organism evidence="1 2">
    <name type="scientific">Streptomyces daliensis</name>
    <dbReference type="NCBI Taxonomy" id="299421"/>
    <lineage>
        <taxon>Bacteria</taxon>
        <taxon>Bacillati</taxon>
        <taxon>Actinomycetota</taxon>
        <taxon>Actinomycetes</taxon>
        <taxon>Kitasatosporales</taxon>
        <taxon>Streptomycetaceae</taxon>
        <taxon>Streptomyces</taxon>
    </lineage>
</organism>
<dbReference type="Proteomes" id="UP000675554">
    <property type="component" value="Unassembled WGS sequence"/>
</dbReference>